<protein>
    <recommendedName>
        <fullName evidence="2">non-specific serine/threonine protein kinase</fullName>
        <ecNumber evidence="2">2.7.11.1</ecNumber>
    </recommendedName>
</protein>
<gene>
    <name evidence="11" type="ORF">Ahy_B03g065811</name>
</gene>
<dbReference type="AlphaFoldDB" id="A0A445A2E4"/>
<evidence type="ECO:0000313" key="11">
    <source>
        <dbReference type="EMBL" id="RYR20621.1"/>
    </source>
</evidence>
<proteinExistence type="predicted"/>
<feature type="transmembrane region" description="Helical" evidence="7">
    <location>
        <begin position="250"/>
        <end position="272"/>
    </location>
</feature>
<comment type="subcellular location">
    <subcellularLocation>
        <location evidence="1">Membrane</location>
        <topology evidence="1">Single-pass membrane protein</topology>
    </subcellularLocation>
</comment>
<evidence type="ECO:0000259" key="9">
    <source>
        <dbReference type="Pfam" id="PF13947"/>
    </source>
</evidence>
<dbReference type="Pfam" id="PF14380">
    <property type="entry name" value="WAK_assoc"/>
    <property type="match status" value="1"/>
</dbReference>
<keyword evidence="7" id="KW-1133">Transmembrane helix</keyword>
<organism evidence="11 12">
    <name type="scientific">Arachis hypogaea</name>
    <name type="common">Peanut</name>
    <dbReference type="NCBI Taxonomy" id="3818"/>
    <lineage>
        <taxon>Eukaryota</taxon>
        <taxon>Viridiplantae</taxon>
        <taxon>Streptophyta</taxon>
        <taxon>Embryophyta</taxon>
        <taxon>Tracheophyta</taxon>
        <taxon>Spermatophyta</taxon>
        <taxon>Magnoliopsida</taxon>
        <taxon>eudicotyledons</taxon>
        <taxon>Gunneridae</taxon>
        <taxon>Pentapetalae</taxon>
        <taxon>rosids</taxon>
        <taxon>fabids</taxon>
        <taxon>Fabales</taxon>
        <taxon>Fabaceae</taxon>
        <taxon>Papilionoideae</taxon>
        <taxon>50 kb inversion clade</taxon>
        <taxon>dalbergioids sensu lato</taxon>
        <taxon>Dalbergieae</taxon>
        <taxon>Pterocarpus clade</taxon>
        <taxon>Arachis</taxon>
    </lineage>
</organism>
<accession>A0A445A2E4</accession>
<evidence type="ECO:0000256" key="5">
    <source>
        <dbReference type="ARBA" id="ARBA00047899"/>
    </source>
</evidence>
<feature type="domain" description="Wall-associated receptor kinase galacturonan-binding" evidence="9">
    <location>
        <begin position="31"/>
        <end position="96"/>
    </location>
</feature>
<evidence type="ECO:0000256" key="1">
    <source>
        <dbReference type="ARBA" id="ARBA00004167"/>
    </source>
</evidence>
<keyword evidence="12" id="KW-1185">Reference proteome</keyword>
<dbReference type="GO" id="GO:0004674">
    <property type="term" value="F:protein serine/threonine kinase activity"/>
    <property type="evidence" value="ECO:0007669"/>
    <property type="project" value="UniProtKB-EC"/>
</dbReference>
<feature type="domain" description="Wall-associated receptor kinase C-terminal" evidence="10">
    <location>
        <begin position="150"/>
        <end position="231"/>
    </location>
</feature>
<evidence type="ECO:0000259" key="10">
    <source>
        <dbReference type="Pfam" id="PF14380"/>
    </source>
</evidence>
<keyword evidence="4" id="KW-0325">Glycoprotein</keyword>
<feature type="chain" id="PRO_5019035961" description="non-specific serine/threonine protein kinase" evidence="8">
    <location>
        <begin position="22"/>
        <end position="376"/>
    </location>
</feature>
<keyword evidence="3 8" id="KW-0732">Signal</keyword>
<comment type="catalytic activity">
    <reaction evidence="6">
        <text>L-seryl-[protein] + ATP = O-phospho-L-seryl-[protein] + ADP + H(+)</text>
        <dbReference type="Rhea" id="RHEA:17989"/>
        <dbReference type="Rhea" id="RHEA-COMP:9863"/>
        <dbReference type="Rhea" id="RHEA-COMP:11604"/>
        <dbReference type="ChEBI" id="CHEBI:15378"/>
        <dbReference type="ChEBI" id="CHEBI:29999"/>
        <dbReference type="ChEBI" id="CHEBI:30616"/>
        <dbReference type="ChEBI" id="CHEBI:83421"/>
        <dbReference type="ChEBI" id="CHEBI:456216"/>
        <dbReference type="EC" id="2.7.11.1"/>
    </reaction>
</comment>
<comment type="catalytic activity">
    <reaction evidence="5">
        <text>L-threonyl-[protein] + ATP = O-phospho-L-threonyl-[protein] + ADP + H(+)</text>
        <dbReference type="Rhea" id="RHEA:46608"/>
        <dbReference type="Rhea" id="RHEA-COMP:11060"/>
        <dbReference type="Rhea" id="RHEA-COMP:11605"/>
        <dbReference type="ChEBI" id="CHEBI:15378"/>
        <dbReference type="ChEBI" id="CHEBI:30013"/>
        <dbReference type="ChEBI" id="CHEBI:30616"/>
        <dbReference type="ChEBI" id="CHEBI:61977"/>
        <dbReference type="ChEBI" id="CHEBI:456216"/>
        <dbReference type="EC" id="2.7.11.1"/>
    </reaction>
</comment>
<dbReference type="EMBL" id="SDMP01000013">
    <property type="protein sequence ID" value="RYR20621.1"/>
    <property type="molecule type" value="Genomic_DNA"/>
</dbReference>
<evidence type="ECO:0000256" key="4">
    <source>
        <dbReference type="ARBA" id="ARBA00023180"/>
    </source>
</evidence>
<keyword evidence="7" id="KW-0472">Membrane</keyword>
<sequence length="376" mass="41720">MSNTILVFFFFFFITLQQSYSENNDTSYSICSKPFSCGTRITNASYPFWGGNRPQFCGTNGFKLTCTNNTTSLQIGLQKFHVLAINQTQSTMRLVRTDFVYDRCSSNLTNTSLNGSPFHFLPNTLHNITIFYDCPSGSHYTNNFTCQNDSSKRGFYAVNGTQAQQFRNCGVSVQVQVSGSVGNNLKGALDEGFDVQYDADLSSKCKTCTESGGVCGTNNETDSSQFSCYCPTGTHASACSSHKSSSKHKVLKLVLGFLGTGIGLPLIAVIICRNKAKGIVVDKSNVSVLHKLHVQCFQQQKMLLIKLKATGFLGVPLILVSHCKCFKQTLSMPFIMKLIEYKDPMEQWMIPFLGHIRQSALHAQEQELNFEAHNFS</sequence>
<reference evidence="11 12" key="1">
    <citation type="submission" date="2019-01" db="EMBL/GenBank/DDBJ databases">
        <title>Sequencing of cultivated peanut Arachis hypogaea provides insights into genome evolution and oil improvement.</title>
        <authorList>
            <person name="Chen X."/>
        </authorList>
    </citation>
    <scope>NUCLEOTIDE SEQUENCE [LARGE SCALE GENOMIC DNA]</scope>
    <source>
        <strain evidence="12">cv. Fuhuasheng</strain>
        <tissue evidence="11">Leaves</tissue>
    </source>
</reference>
<keyword evidence="7" id="KW-0812">Transmembrane</keyword>
<evidence type="ECO:0000313" key="12">
    <source>
        <dbReference type="Proteomes" id="UP000289738"/>
    </source>
</evidence>
<comment type="caution">
    <text evidence="11">The sequence shown here is derived from an EMBL/GenBank/DDBJ whole genome shotgun (WGS) entry which is preliminary data.</text>
</comment>
<evidence type="ECO:0000256" key="8">
    <source>
        <dbReference type="SAM" id="SignalP"/>
    </source>
</evidence>
<dbReference type="Proteomes" id="UP000289738">
    <property type="component" value="Chromosome B03"/>
</dbReference>
<dbReference type="PANTHER" id="PTHR33138">
    <property type="entry name" value="OS01G0690200 PROTEIN"/>
    <property type="match status" value="1"/>
</dbReference>
<name>A0A445A2E4_ARAHY</name>
<dbReference type="EC" id="2.7.11.1" evidence="2"/>
<dbReference type="InterPro" id="IPR025287">
    <property type="entry name" value="WAK_GUB"/>
</dbReference>
<dbReference type="GO" id="GO:0016020">
    <property type="term" value="C:membrane"/>
    <property type="evidence" value="ECO:0007669"/>
    <property type="project" value="UniProtKB-SubCell"/>
</dbReference>
<dbReference type="PANTHER" id="PTHR33138:SF11">
    <property type="entry name" value="KINASE-LIKE PROTEIN"/>
    <property type="match status" value="1"/>
</dbReference>
<evidence type="ECO:0000256" key="2">
    <source>
        <dbReference type="ARBA" id="ARBA00012513"/>
    </source>
</evidence>
<feature type="signal peptide" evidence="8">
    <location>
        <begin position="1"/>
        <end position="21"/>
    </location>
</feature>
<dbReference type="STRING" id="3818.A0A445A2E4"/>
<evidence type="ECO:0000256" key="6">
    <source>
        <dbReference type="ARBA" id="ARBA00048679"/>
    </source>
</evidence>
<evidence type="ECO:0000256" key="3">
    <source>
        <dbReference type="ARBA" id="ARBA00022729"/>
    </source>
</evidence>
<dbReference type="InterPro" id="IPR032872">
    <property type="entry name" value="WAK_assoc_C"/>
</dbReference>
<evidence type="ECO:0000256" key="7">
    <source>
        <dbReference type="SAM" id="Phobius"/>
    </source>
</evidence>
<dbReference type="GO" id="GO:0030247">
    <property type="term" value="F:polysaccharide binding"/>
    <property type="evidence" value="ECO:0007669"/>
    <property type="project" value="InterPro"/>
</dbReference>
<dbReference type="Pfam" id="PF13947">
    <property type="entry name" value="GUB_WAK_bind"/>
    <property type="match status" value="1"/>
</dbReference>